<keyword evidence="1" id="KW-1133">Transmembrane helix</keyword>
<keyword evidence="1" id="KW-0472">Membrane</keyword>
<dbReference type="PANTHER" id="PTHR34219">
    <property type="entry name" value="IRON-REGULATED INNER MEMBRANE PROTEIN-RELATED"/>
    <property type="match status" value="1"/>
</dbReference>
<feature type="transmembrane region" description="Helical" evidence="1">
    <location>
        <begin position="12"/>
        <end position="38"/>
    </location>
</feature>
<dbReference type="PANTHER" id="PTHR34219:SF3">
    <property type="entry name" value="BLL7967 PROTEIN"/>
    <property type="match status" value="1"/>
</dbReference>
<keyword evidence="3" id="KW-1185">Reference proteome</keyword>
<dbReference type="Pfam" id="PF03929">
    <property type="entry name" value="PepSY_TM"/>
    <property type="match status" value="1"/>
</dbReference>
<evidence type="ECO:0000256" key="1">
    <source>
        <dbReference type="SAM" id="Phobius"/>
    </source>
</evidence>
<sequence>MKKKKKYGLRTFINDVHLWLGLASGIILFLVCLSGTILTFEHEIKDLFAEDFRVEAGDEKLSVEQLISALEGEGIVSSVTVPAEEGEAYEFSVKESPKQRRGSTYYVNPYTAEFSKTQKSSLDGFFFSMFKLHRWLLLDSSIGRPIVGVSTIIFLILSITGIVLWFPKKNIKWKTLKPGFKIKFSARWKRINHDLHNTLGFYACIFLVVMSLTGLCWSFQWYRDLGSEVMGAQIFGGRGGPRVESEAQIDEDEVISIAEVEKITTQELNYEGKTSISFPSGDKGVYSVRKYESAKLSPIIADNLIVDRDGKVLKKEIFNDKPLNVRITSLIKPLHTGTIYGGFSKFIYFLACLIATTLPITGTFIWLNKMKKKPKKKKA</sequence>
<accession>A0A1I1DCW0</accession>
<dbReference type="AlphaFoldDB" id="A0A1I1DCW0"/>
<feature type="transmembrane region" description="Helical" evidence="1">
    <location>
        <begin position="199"/>
        <end position="222"/>
    </location>
</feature>
<dbReference type="InterPro" id="IPR005625">
    <property type="entry name" value="PepSY-ass_TM"/>
</dbReference>
<keyword evidence="1" id="KW-0812">Transmembrane</keyword>
<dbReference type="EMBL" id="FOKV01000001">
    <property type="protein sequence ID" value="SFB72644.1"/>
    <property type="molecule type" value="Genomic_DNA"/>
</dbReference>
<feature type="transmembrane region" description="Helical" evidence="1">
    <location>
        <begin position="146"/>
        <end position="167"/>
    </location>
</feature>
<name>A0A1I1DCW0_9FLAO</name>
<evidence type="ECO:0000313" key="3">
    <source>
        <dbReference type="Proteomes" id="UP000199438"/>
    </source>
</evidence>
<dbReference type="STRING" id="1334022.SAMN04487907_101279"/>
<feature type="transmembrane region" description="Helical" evidence="1">
    <location>
        <begin position="346"/>
        <end position="367"/>
    </location>
</feature>
<gene>
    <name evidence="2" type="ORF">SAMN04487907_101279</name>
</gene>
<proteinExistence type="predicted"/>
<reference evidence="3" key="1">
    <citation type="submission" date="2016-10" db="EMBL/GenBank/DDBJ databases">
        <authorList>
            <person name="Varghese N."/>
            <person name="Submissions S."/>
        </authorList>
    </citation>
    <scope>NUCLEOTIDE SEQUENCE [LARGE SCALE GENOMIC DNA]</scope>
    <source>
        <strain evidence="3">DSM 24499</strain>
    </source>
</reference>
<protein>
    <submittedName>
        <fullName evidence="2">Uncharacterized iron-regulated membrane protein</fullName>
    </submittedName>
</protein>
<evidence type="ECO:0000313" key="2">
    <source>
        <dbReference type="EMBL" id="SFB72644.1"/>
    </source>
</evidence>
<organism evidence="2 3">
    <name type="scientific">Zunongwangia mangrovi</name>
    <dbReference type="NCBI Taxonomy" id="1334022"/>
    <lineage>
        <taxon>Bacteria</taxon>
        <taxon>Pseudomonadati</taxon>
        <taxon>Bacteroidota</taxon>
        <taxon>Flavobacteriia</taxon>
        <taxon>Flavobacteriales</taxon>
        <taxon>Flavobacteriaceae</taxon>
        <taxon>Zunongwangia</taxon>
    </lineage>
</organism>
<dbReference type="RefSeq" id="WP_092539611.1">
    <property type="nucleotide sequence ID" value="NZ_FOKV01000001.1"/>
</dbReference>
<dbReference type="OrthoDB" id="111691at2"/>
<dbReference type="Proteomes" id="UP000199438">
    <property type="component" value="Unassembled WGS sequence"/>
</dbReference>